<dbReference type="OrthoDB" id="4348522at2759"/>
<evidence type="ECO:0000256" key="1">
    <source>
        <dbReference type="ARBA" id="ARBA00000900"/>
    </source>
</evidence>
<dbReference type="SUPFAM" id="SSF57850">
    <property type="entry name" value="RING/U-box"/>
    <property type="match status" value="1"/>
</dbReference>
<evidence type="ECO:0000256" key="6">
    <source>
        <dbReference type="PROSITE-ProRule" id="PRU00175"/>
    </source>
</evidence>
<comment type="catalytic activity">
    <reaction evidence="1">
        <text>S-ubiquitinyl-[E2 ubiquitin-conjugating enzyme]-L-cysteine + [acceptor protein]-L-lysine = [E2 ubiquitin-conjugating enzyme]-L-cysteine + N(6)-ubiquitinyl-[acceptor protein]-L-lysine.</text>
        <dbReference type="EC" id="2.3.2.27"/>
    </reaction>
</comment>
<gene>
    <name evidence="9" type="primary">LOC111290307</name>
</gene>
<dbReference type="InterPro" id="IPR013083">
    <property type="entry name" value="Znf_RING/FYVE/PHD"/>
</dbReference>
<evidence type="ECO:0000313" key="9">
    <source>
        <dbReference type="RefSeq" id="XP_022737342.1"/>
    </source>
</evidence>
<keyword evidence="5" id="KW-0862">Zinc</keyword>
<feature type="domain" description="RING-type" evidence="7">
    <location>
        <begin position="194"/>
        <end position="235"/>
    </location>
</feature>
<keyword evidence="3" id="KW-0479">Metal-binding</keyword>
<dbReference type="Pfam" id="PF13639">
    <property type="entry name" value="zf-RING_2"/>
    <property type="match status" value="1"/>
</dbReference>
<dbReference type="Proteomes" id="UP000515121">
    <property type="component" value="Unplaced"/>
</dbReference>
<dbReference type="InterPro" id="IPR001841">
    <property type="entry name" value="Znf_RING"/>
</dbReference>
<name>A0A6P5YAA6_DURZI</name>
<dbReference type="RefSeq" id="XP_022737342.1">
    <property type="nucleotide sequence ID" value="XM_022881607.1"/>
</dbReference>
<dbReference type="AlphaFoldDB" id="A0A6P5YAA6"/>
<reference evidence="9" key="1">
    <citation type="submission" date="2025-08" db="UniProtKB">
        <authorList>
            <consortium name="RefSeq"/>
        </authorList>
    </citation>
    <scope>IDENTIFICATION</scope>
    <source>
        <tissue evidence="9">Fruit stalk</tissue>
    </source>
</reference>
<evidence type="ECO:0000256" key="3">
    <source>
        <dbReference type="ARBA" id="ARBA00022723"/>
    </source>
</evidence>
<dbReference type="KEGG" id="dzi:111290307"/>
<dbReference type="PANTHER" id="PTHR15710:SF196">
    <property type="entry name" value="F6A14.12 PROTEIN-RELATED"/>
    <property type="match status" value="1"/>
</dbReference>
<dbReference type="GeneID" id="111290307"/>
<dbReference type="GO" id="GO:0008270">
    <property type="term" value="F:zinc ion binding"/>
    <property type="evidence" value="ECO:0007669"/>
    <property type="project" value="UniProtKB-KW"/>
</dbReference>
<evidence type="ECO:0000256" key="2">
    <source>
        <dbReference type="ARBA" id="ARBA00012483"/>
    </source>
</evidence>
<organism evidence="8 9">
    <name type="scientific">Durio zibethinus</name>
    <name type="common">Durian</name>
    <dbReference type="NCBI Taxonomy" id="66656"/>
    <lineage>
        <taxon>Eukaryota</taxon>
        <taxon>Viridiplantae</taxon>
        <taxon>Streptophyta</taxon>
        <taxon>Embryophyta</taxon>
        <taxon>Tracheophyta</taxon>
        <taxon>Spermatophyta</taxon>
        <taxon>Magnoliopsida</taxon>
        <taxon>eudicotyledons</taxon>
        <taxon>Gunneridae</taxon>
        <taxon>Pentapetalae</taxon>
        <taxon>rosids</taxon>
        <taxon>malvids</taxon>
        <taxon>Malvales</taxon>
        <taxon>Malvaceae</taxon>
        <taxon>Helicteroideae</taxon>
        <taxon>Durio</taxon>
    </lineage>
</organism>
<dbReference type="PROSITE" id="PS50089">
    <property type="entry name" value="ZF_RING_2"/>
    <property type="match status" value="1"/>
</dbReference>
<evidence type="ECO:0000313" key="8">
    <source>
        <dbReference type="Proteomes" id="UP000515121"/>
    </source>
</evidence>
<evidence type="ECO:0000256" key="5">
    <source>
        <dbReference type="ARBA" id="ARBA00022833"/>
    </source>
</evidence>
<accession>A0A6P5YAA6</accession>
<dbReference type="GO" id="GO:0016567">
    <property type="term" value="P:protein ubiquitination"/>
    <property type="evidence" value="ECO:0007669"/>
    <property type="project" value="TreeGrafter"/>
</dbReference>
<keyword evidence="4 6" id="KW-0863">Zinc-finger</keyword>
<proteinExistence type="predicted"/>
<dbReference type="EC" id="2.3.2.27" evidence="2"/>
<evidence type="ECO:0000259" key="7">
    <source>
        <dbReference type="PROSITE" id="PS50089"/>
    </source>
</evidence>
<dbReference type="PANTHER" id="PTHR15710">
    <property type="entry name" value="E3 UBIQUITIN-PROTEIN LIGASE PRAJA"/>
    <property type="match status" value="1"/>
</dbReference>
<dbReference type="SMART" id="SM00184">
    <property type="entry name" value="RING"/>
    <property type="match status" value="1"/>
</dbReference>
<sequence>MDSHISYFFQIWEGELKGDQIPDDKEDEIDDPCVQGRFRCCHGLVDIQQPDSIKLAAVLLEQQLFLQQSSSHTPSGQEIPEWVRDECRCEIVKFTEALLRDELNMNRTKFLIVVKFGAFMRNNDDDCEKEEEKEDKDGAFWTTTYNDDYSEIEEEDMDGETLMEADDQIGFIPASKSSIEALQKVSGLGNNSECMICLGKIKGEESANRMPCGHVYHGDCIVEWLEKSHLCPLCRYAMPIDECINFHIEDRSETPDEWIPGSRSLAGSELKSRTVISGIRTSHKSFDPRQAPQGKRVIGVDMRHRINKCPSAGAA</sequence>
<evidence type="ECO:0000256" key="4">
    <source>
        <dbReference type="ARBA" id="ARBA00022771"/>
    </source>
</evidence>
<dbReference type="GO" id="GO:0005737">
    <property type="term" value="C:cytoplasm"/>
    <property type="evidence" value="ECO:0007669"/>
    <property type="project" value="TreeGrafter"/>
</dbReference>
<keyword evidence="8" id="KW-1185">Reference proteome</keyword>
<dbReference type="GO" id="GO:0061630">
    <property type="term" value="F:ubiquitin protein ligase activity"/>
    <property type="evidence" value="ECO:0007669"/>
    <property type="project" value="UniProtKB-EC"/>
</dbReference>
<protein>
    <recommendedName>
        <fullName evidence="2">RING-type E3 ubiquitin transferase</fullName>
        <ecNumber evidence="2">2.3.2.27</ecNumber>
    </recommendedName>
</protein>
<dbReference type="Gene3D" id="3.30.40.10">
    <property type="entry name" value="Zinc/RING finger domain, C3HC4 (zinc finger)"/>
    <property type="match status" value="1"/>
</dbReference>